<keyword evidence="1" id="KW-0479">Metal-binding</keyword>
<evidence type="ECO:0000259" key="2">
    <source>
        <dbReference type="PROSITE" id="PS51819"/>
    </source>
</evidence>
<protein>
    <recommendedName>
        <fullName evidence="2">VOC domain-containing protein</fullName>
    </recommendedName>
</protein>
<dbReference type="AlphaFoldDB" id="A0A291Q7M4"/>
<proteinExistence type="predicted"/>
<gene>
    <name evidence="3" type="ORF">KY5_2772c</name>
</gene>
<feature type="domain" description="VOC" evidence="2">
    <location>
        <begin position="15"/>
        <end position="140"/>
    </location>
</feature>
<keyword evidence="4" id="KW-1185">Reference proteome</keyword>
<dbReference type="KEGG" id="sfk:KY5_2772c"/>
<dbReference type="Pfam" id="PF00903">
    <property type="entry name" value="Glyoxalase"/>
    <property type="match status" value="1"/>
</dbReference>
<evidence type="ECO:0000313" key="3">
    <source>
        <dbReference type="EMBL" id="ATL27790.1"/>
    </source>
</evidence>
<dbReference type="Gene3D" id="3.10.180.10">
    <property type="entry name" value="2,3-Dihydroxybiphenyl 1,2-Dioxygenase, domain 1"/>
    <property type="match status" value="1"/>
</dbReference>
<dbReference type="Proteomes" id="UP000221011">
    <property type="component" value="Chromosome"/>
</dbReference>
<accession>A0A291Q7M4</accession>
<dbReference type="InterPro" id="IPR029068">
    <property type="entry name" value="Glyas_Bleomycin-R_OHBP_Dase"/>
</dbReference>
<sequence length="159" mass="16949">MSDQGRVMTTSTAPRTGHIGLNVTDLEHSLAFYRDVLGYGVLGEGKEEGRRFAFLGEEGARPVLTLWQQADAAFAGGNAGLHHLAIEVDTIERVREYESALRAYGVEFAYEGVVPHGEGATSGGIFFHDPDGTRLEIYAPSGAESGAAPIESAPTCGFF</sequence>
<dbReference type="PANTHER" id="PTHR36113">
    <property type="entry name" value="LYASE, PUTATIVE-RELATED-RELATED"/>
    <property type="match status" value="1"/>
</dbReference>
<evidence type="ECO:0000256" key="1">
    <source>
        <dbReference type="ARBA" id="ARBA00022723"/>
    </source>
</evidence>
<dbReference type="PANTHER" id="PTHR36113:SF6">
    <property type="entry name" value="FOSFOMYCIN RESISTANCE PROTEIN FOSX"/>
    <property type="match status" value="1"/>
</dbReference>
<dbReference type="PROSITE" id="PS51819">
    <property type="entry name" value="VOC"/>
    <property type="match status" value="1"/>
</dbReference>
<organism evidence="3 4">
    <name type="scientific">Streptomyces formicae</name>
    <dbReference type="NCBI Taxonomy" id="1616117"/>
    <lineage>
        <taxon>Bacteria</taxon>
        <taxon>Bacillati</taxon>
        <taxon>Actinomycetota</taxon>
        <taxon>Actinomycetes</taxon>
        <taxon>Kitasatosporales</taxon>
        <taxon>Streptomycetaceae</taxon>
        <taxon>Streptomyces</taxon>
    </lineage>
</organism>
<dbReference type="EMBL" id="CP022685">
    <property type="protein sequence ID" value="ATL27790.1"/>
    <property type="molecule type" value="Genomic_DNA"/>
</dbReference>
<dbReference type="InterPro" id="IPR037523">
    <property type="entry name" value="VOC_core"/>
</dbReference>
<dbReference type="CDD" id="cd06587">
    <property type="entry name" value="VOC"/>
    <property type="match status" value="1"/>
</dbReference>
<dbReference type="InterPro" id="IPR051332">
    <property type="entry name" value="Fosfomycin_Res_Enzymes"/>
</dbReference>
<dbReference type="GO" id="GO:0046872">
    <property type="term" value="F:metal ion binding"/>
    <property type="evidence" value="ECO:0007669"/>
    <property type="project" value="UniProtKB-KW"/>
</dbReference>
<dbReference type="SUPFAM" id="SSF54593">
    <property type="entry name" value="Glyoxalase/Bleomycin resistance protein/Dihydroxybiphenyl dioxygenase"/>
    <property type="match status" value="1"/>
</dbReference>
<evidence type="ECO:0000313" key="4">
    <source>
        <dbReference type="Proteomes" id="UP000221011"/>
    </source>
</evidence>
<reference evidence="3 4" key="1">
    <citation type="submission" date="2017-08" db="EMBL/GenBank/DDBJ databases">
        <title>Complete Genome Sequence of Streptomyces formicae KY5, the formicamycin producer.</title>
        <authorList>
            <person name="Holmes N.A."/>
            <person name="Devine R."/>
            <person name="Qin Z."/>
            <person name="Seipke R.F."/>
            <person name="Wilkinson B."/>
            <person name="Hutchings M.I."/>
        </authorList>
    </citation>
    <scope>NUCLEOTIDE SEQUENCE [LARGE SCALE GENOMIC DNA]</scope>
    <source>
        <strain evidence="3 4">KY5</strain>
    </source>
</reference>
<dbReference type="InterPro" id="IPR004360">
    <property type="entry name" value="Glyas_Fos-R_dOase_dom"/>
</dbReference>
<name>A0A291Q7M4_9ACTN</name>